<geneLocation type="plasmid" evidence="2">
    <name>pTL25</name>
</geneLocation>
<organism evidence="2">
    <name type="scientific">Sym plasmid</name>
    <dbReference type="NCBI Taxonomy" id="28430"/>
    <lineage>
        <taxon>other sequences</taxon>
        <taxon>plasmids</taxon>
    </lineage>
</organism>
<protein>
    <submittedName>
        <fullName evidence="2">Uncharacterized protein</fullName>
    </submittedName>
</protein>
<evidence type="ECO:0000256" key="1">
    <source>
        <dbReference type="SAM" id="MobiDB-lite"/>
    </source>
</evidence>
<feature type="region of interest" description="Disordered" evidence="1">
    <location>
        <begin position="132"/>
        <end position="212"/>
    </location>
</feature>
<feature type="compositionally biased region" description="Basic residues" evidence="1">
    <location>
        <begin position="183"/>
        <end position="193"/>
    </location>
</feature>
<evidence type="ECO:0000313" key="2">
    <source>
        <dbReference type="EMBL" id="QDL89221.1"/>
    </source>
</evidence>
<dbReference type="AlphaFoldDB" id="A0A515HIG4"/>
<name>A0A515HIG4_9ZZZZ</name>
<sequence length="212" mass="22205">MSGPHGHGRLADATGAPALRPGAIINVNSMTCVHGPLRNAGAAKARRRRAFGHKADARVSLTAHSSETSVTFASGFLRRPLQGGGHGSRAAPHPHPCPCGDAEDRYGYGRAGRGSHSKKAPRPIACSWLLTIPRQDPGHPPRSCGSTSPIRGGSSENHEAVRGPDGARGARRHAARELSRAVSLRRGRRRGRRQGCPEGDAGSGSGFHAPGW</sequence>
<accession>A0A515HIG4</accession>
<dbReference type="EMBL" id="MH392236">
    <property type="protein sequence ID" value="QDL89221.1"/>
    <property type="molecule type" value="Genomic_DNA"/>
</dbReference>
<reference evidence="2" key="1">
    <citation type="submission" date="2018-05" db="EMBL/GenBank/DDBJ databases">
        <title>Plant species dependent abundance and diversity of IncP-1 plasmids in the rhizosphere - sequence analysis provides new insights into the role as efficient and dynamic means for rapid bacterial adaptation.</title>
        <authorList>
            <person name="Nour E."/>
            <person name="Shintani M."/>
            <person name="Elsayed T."/>
            <person name="Blau K."/>
            <person name="Jechalke S."/>
            <person name="Sproeer C."/>
            <person name="Bunk B."/>
            <person name="Overmann J."/>
            <person name="Smalla K."/>
        </authorList>
    </citation>
    <scope>NUCLEOTIDE SEQUENCE</scope>
    <source>
        <plasmid evidence="2">pTL25</plasmid>
    </source>
</reference>
<proteinExistence type="predicted"/>
<gene>
    <name evidence="2" type="ORF">pTL25_00054</name>
</gene>
<keyword evidence="2" id="KW-0614">Plasmid</keyword>